<evidence type="ECO:0000256" key="2">
    <source>
        <dbReference type="SAM" id="Phobius"/>
    </source>
</evidence>
<dbReference type="RefSeq" id="WP_142703293.1">
    <property type="nucleotide sequence ID" value="NZ_VIRS01000003.1"/>
</dbReference>
<evidence type="ECO:0000256" key="1">
    <source>
        <dbReference type="SAM" id="MobiDB-lite"/>
    </source>
</evidence>
<dbReference type="Proteomes" id="UP000317982">
    <property type="component" value="Unassembled WGS sequence"/>
</dbReference>
<keyword evidence="4" id="KW-1185">Reference proteome</keyword>
<keyword evidence="2" id="KW-1133">Transmembrane helix</keyword>
<gene>
    <name evidence="3" type="ORF">FL583_05115</name>
</gene>
<dbReference type="AlphaFoldDB" id="A0A545AX31"/>
<accession>A0A545AX31</accession>
<dbReference type="OrthoDB" id="3700439at2"/>
<evidence type="ECO:0000313" key="3">
    <source>
        <dbReference type="EMBL" id="TQS45886.1"/>
    </source>
</evidence>
<name>A0A545AX31_9ACTN</name>
<feature type="region of interest" description="Disordered" evidence="1">
    <location>
        <begin position="212"/>
        <end position="231"/>
    </location>
</feature>
<dbReference type="EMBL" id="VIRS01000003">
    <property type="protein sequence ID" value="TQS45886.1"/>
    <property type="molecule type" value="Genomic_DNA"/>
</dbReference>
<feature type="transmembrane region" description="Helical" evidence="2">
    <location>
        <begin position="12"/>
        <end position="32"/>
    </location>
</feature>
<comment type="caution">
    <text evidence="3">The sequence shown here is derived from an EMBL/GenBank/DDBJ whole genome shotgun (WGS) entry which is preliminary data.</text>
</comment>
<proteinExistence type="predicted"/>
<organism evidence="3 4">
    <name type="scientific">Cryptosporangium phraense</name>
    <dbReference type="NCBI Taxonomy" id="2593070"/>
    <lineage>
        <taxon>Bacteria</taxon>
        <taxon>Bacillati</taxon>
        <taxon>Actinomycetota</taxon>
        <taxon>Actinomycetes</taxon>
        <taxon>Cryptosporangiales</taxon>
        <taxon>Cryptosporangiaceae</taxon>
        <taxon>Cryptosporangium</taxon>
    </lineage>
</organism>
<keyword evidence="2" id="KW-0472">Membrane</keyword>
<keyword evidence="2" id="KW-0812">Transmembrane</keyword>
<dbReference type="InParanoid" id="A0A545AX31"/>
<reference evidence="3 4" key="1">
    <citation type="submission" date="2019-07" db="EMBL/GenBank/DDBJ databases">
        <title>Cryptosporangium phraense sp. nov., isolated from plant litter.</title>
        <authorList>
            <person name="Suriyachadkun C."/>
        </authorList>
    </citation>
    <scope>NUCLEOTIDE SEQUENCE [LARGE SCALE GENOMIC DNA]</scope>
    <source>
        <strain evidence="3 4">A-T 5661</strain>
    </source>
</reference>
<evidence type="ECO:0000313" key="4">
    <source>
        <dbReference type="Proteomes" id="UP000317982"/>
    </source>
</evidence>
<sequence length="231" mass="26001">MPDFTAWGPADWSAVASFLTVIVALAASSIALRQVREARRLREEQAQPYVVAFMEPSEASPQIIDLVVRNFGTTAATSVTLQSDPVLQRTSEGSIEDVWLFDELPTLVPGQEWRTMWDFGPERSSADLPERHRVTMAYRDSRNRKMKPTESILDWGAFKGRMWVNIYGVHHAAKALRDIDKKLGKWQEGVRGGVAVYVRDGDKRDEALQRRLDERAHASQTDSDASDVSAE</sequence>
<protein>
    <submittedName>
        <fullName evidence="3">Uncharacterized protein</fullName>
    </submittedName>
</protein>